<evidence type="ECO:0000256" key="5">
    <source>
        <dbReference type="SAM" id="MobiDB-lite"/>
    </source>
</evidence>
<dbReference type="Gene3D" id="3.40.190.10">
    <property type="entry name" value="Periplasmic binding protein-like II"/>
    <property type="match status" value="1"/>
</dbReference>
<dbReference type="EMBL" id="NOKA02000008">
    <property type="protein sequence ID" value="RDY31961.1"/>
    <property type="molecule type" value="Genomic_DNA"/>
</dbReference>
<evidence type="ECO:0000313" key="7">
    <source>
        <dbReference type="EMBL" id="RDY31961.1"/>
    </source>
</evidence>
<comment type="similarity">
    <text evidence="2">Belongs to the bacterial solute-binding protein 5 family.</text>
</comment>
<feature type="compositionally biased region" description="Low complexity" evidence="5">
    <location>
        <begin position="26"/>
        <end position="39"/>
    </location>
</feature>
<dbReference type="SUPFAM" id="SSF53850">
    <property type="entry name" value="Periplasmic binding protein-like II"/>
    <property type="match status" value="1"/>
</dbReference>
<evidence type="ECO:0000256" key="4">
    <source>
        <dbReference type="ARBA" id="ARBA00022729"/>
    </source>
</evidence>
<dbReference type="GO" id="GO:0015833">
    <property type="term" value="P:peptide transport"/>
    <property type="evidence" value="ECO:0007669"/>
    <property type="project" value="TreeGrafter"/>
</dbReference>
<keyword evidence="3" id="KW-0813">Transport</keyword>
<dbReference type="CDD" id="cd08504">
    <property type="entry name" value="PBP2_OppA"/>
    <property type="match status" value="1"/>
</dbReference>
<keyword evidence="4" id="KW-0732">Signal</keyword>
<dbReference type="FunFam" id="3.90.76.10:FF:000001">
    <property type="entry name" value="Oligopeptide ABC transporter substrate-binding protein"/>
    <property type="match status" value="1"/>
</dbReference>
<dbReference type="Gene3D" id="3.10.105.10">
    <property type="entry name" value="Dipeptide-binding Protein, Domain 3"/>
    <property type="match status" value="1"/>
</dbReference>
<evidence type="ECO:0000259" key="6">
    <source>
        <dbReference type="Pfam" id="PF00496"/>
    </source>
</evidence>
<comment type="subcellular location">
    <subcellularLocation>
        <location evidence="1">Cell envelope</location>
    </subcellularLocation>
</comment>
<keyword evidence="8" id="KW-1185">Reference proteome</keyword>
<gene>
    <name evidence="7" type="ORF">CG710_007385</name>
</gene>
<dbReference type="GO" id="GO:0043190">
    <property type="term" value="C:ATP-binding cassette (ABC) transporter complex"/>
    <property type="evidence" value="ECO:0007669"/>
    <property type="project" value="InterPro"/>
</dbReference>
<feature type="region of interest" description="Disordered" evidence="5">
    <location>
        <begin position="1"/>
        <end position="42"/>
    </location>
</feature>
<dbReference type="GO" id="GO:0030288">
    <property type="term" value="C:outer membrane-bounded periplasmic space"/>
    <property type="evidence" value="ECO:0007669"/>
    <property type="project" value="UniProtKB-ARBA"/>
</dbReference>
<evidence type="ECO:0000256" key="3">
    <source>
        <dbReference type="ARBA" id="ARBA00022448"/>
    </source>
</evidence>
<dbReference type="PIRSF" id="PIRSF002741">
    <property type="entry name" value="MppA"/>
    <property type="match status" value="1"/>
</dbReference>
<dbReference type="AlphaFoldDB" id="A0A371JGU1"/>
<dbReference type="OrthoDB" id="9801912at2"/>
<dbReference type="InterPro" id="IPR039424">
    <property type="entry name" value="SBP_5"/>
</dbReference>
<name>A0A371JGU1_9FIRM</name>
<feature type="domain" description="Solute-binding protein family 5" evidence="6">
    <location>
        <begin position="89"/>
        <end position="467"/>
    </location>
</feature>
<dbReference type="InterPro" id="IPR030678">
    <property type="entry name" value="Peptide/Ni-bd"/>
</dbReference>
<dbReference type="InterPro" id="IPR000914">
    <property type="entry name" value="SBP_5_dom"/>
</dbReference>
<dbReference type="FunFam" id="3.10.105.10:FF:000001">
    <property type="entry name" value="Oligopeptide ABC transporter, oligopeptide-binding protein"/>
    <property type="match status" value="1"/>
</dbReference>
<dbReference type="PANTHER" id="PTHR30290:SF79">
    <property type="entry name" value="DIPEPTIDE-BINDING PROTEIN DPPE"/>
    <property type="match status" value="1"/>
</dbReference>
<dbReference type="Gene3D" id="3.90.76.10">
    <property type="entry name" value="Dipeptide-binding Protein, Domain 1"/>
    <property type="match status" value="1"/>
</dbReference>
<evidence type="ECO:0000313" key="8">
    <source>
        <dbReference type="Proteomes" id="UP000216411"/>
    </source>
</evidence>
<dbReference type="Pfam" id="PF00496">
    <property type="entry name" value="SBP_bac_5"/>
    <property type="match status" value="1"/>
</dbReference>
<accession>A0A371JGU1</accession>
<dbReference type="PANTHER" id="PTHR30290">
    <property type="entry name" value="PERIPLASMIC BINDING COMPONENT OF ABC TRANSPORTER"/>
    <property type="match status" value="1"/>
</dbReference>
<organism evidence="7 8">
    <name type="scientific">Lachnotalea glycerini</name>
    <dbReference type="NCBI Taxonomy" id="1763509"/>
    <lineage>
        <taxon>Bacteria</taxon>
        <taxon>Bacillati</taxon>
        <taxon>Bacillota</taxon>
        <taxon>Clostridia</taxon>
        <taxon>Lachnospirales</taxon>
        <taxon>Lachnospiraceae</taxon>
        <taxon>Lachnotalea</taxon>
    </lineage>
</organism>
<protein>
    <submittedName>
        <fullName evidence="7">Peptide ABC transporter substrate-binding protein</fullName>
    </submittedName>
</protein>
<evidence type="ECO:0000256" key="2">
    <source>
        <dbReference type="ARBA" id="ARBA00005695"/>
    </source>
</evidence>
<reference evidence="7 8" key="1">
    <citation type="journal article" date="2017" name="Genome Announc.">
        <title>Draft Genome Sequence of a Sporulating and Motile Strain of Lachnotalea glycerini Isolated from Water in Quebec City, Canada.</title>
        <authorList>
            <person name="Maheux A.F."/>
            <person name="Boudreau D.K."/>
            <person name="Berube E."/>
            <person name="Boissinot M."/>
            <person name="Raymond F."/>
            <person name="Brodeur S."/>
            <person name="Corbeil J."/>
            <person name="Isabel S."/>
            <person name="Omar R.F."/>
            <person name="Bergeron M.G."/>
        </authorList>
    </citation>
    <scope>NUCLEOTIDE SEQUENCE [LARGE SCALE GENOMIC DNA]</scope>
    <source>
        <strain evidence="7 8">CCRI-19302</strain>
    </source>
</reference>
<dbReference type="GO" id="GO:1904680">
    <property type="term" value="F:peptide transmembrane transporter activity"/>
    <property type="evidence" value="ECO:0007669"/>
    <property type="project" value="TreeGrafter"/>
</dbReference>
<sequence length="546" mass="60815">MVSATGCQSKEEQKQKTVVATEASLADTNDTNATNDTTAKGGTINVHVGPEPNSIDPALNVTVDGGSLLNHAFEGLTKIDQDGIYVDAQAASHTVSEDGLVYTFTLRDDIRWSDGQSVKASDFVYAWQRLVDPATGAEYNYIIDMVQNANAIMTGDAKPDTLGIKALDDKTVEITLVAPCAYFLEICAFPNTFPVRQDIIEAYGDAWATEPEHYVSNGPYTLTEWDHQSKMVYSKNQNYYGVDALGPDQINFMLIEDWNSVLTAFKNGDILFGDELPSEEMEAMKGNGLYFAPQLGTYFLCINNQKEEFKDVNVRKALALAIDRQYIIDSVKKNGAVPADTFVAKSLTEPNGTEFHSNADAWYDTSDYDANVSKAQKLLEDAGYPNGVGFPSIEIMINPGHEDVAQAVQNMWQEKLGLNVTVATNDWAVFVETRQNGEYQIARHGWLADYNDPISFLDMWVSGGGNNDAKFSNEEYDKLIQEVKTTTDNNERYTKMHEAEKILGEEMPIIPIYYYTDPYLQSDSLRGVYTAPLGYKFFMYCETVQQ</sequence>
<comment type="caution">
    <text evidence="7">The sequence shown here is derived from an EMBL/GenBank/DDBJ whole genome shotgun (WGS) entry which is preliminary data.</text>
</comment>
<evidence type="ECO:0000256" key="1">
    <source>
        <dbReference type="ARBA" id="ARBA00004196"/>
    </source>
</evidence>
<proteinExistence type="inferred from homology"/>
<dbReference type="Proteomes" id="UP000216411">
    <property type="component" value="Unassembled WGS sequence"/>
</dbReference>